<protein>
    <submittedName>
        <fullName evidence="1">Uncharacterized protein</fullName>
    </submittedName>
</protein>
<gene>
    <name evidence="1" type="ORF">OXX778_LOCUS1428</name>
</gene>
<comment type="caution">
    <text evidence="1">The sequence shown here is derived from an EMBL/GenBank/DDBJ whole genome shotgun (WGS) entry which is preliminary data.</text>
</comment>
<evidence type="ECO:0000313" key="1">
    <source>
        <dbReference type="EMBL" id="CAF0714119.1"/>
    </source>
</evidence>
<evidence type="ECO:0000313" key="2">
    <source>
        <dbReference type="Proteomes" id="UP000663879"/>
    </source>
</evidence>
<dbReference type="AlphaFoldDB" id="A0A813M8R6"/>
<dbReference type="Proteomes" id="UP000663879">
    <property type="component" value="Unassembled WGS sequence"/>
</dbReference>
<reference evidence="1" key="1">
    <citation type="submission" date="2021-02" db="EMBL/GenBank/DDBJ databases">
        <authorList>
            <person name="Nowell W R."/>
        </authorList>
    </citation>
    <scope>NUCLEOTIDE SEQUENCE</scope>
    <source>
        <strain evidence="1">Ploen Becks lab</strain>
    </source>
</reference>
<name>A0A813M8R6_9BILA</name>
<dbReference type="EMBL" id="CAJNOC010000091">
    <property type="protein sequence ID" value="CAF0714119.1"/>
    <property type="molecule type" value="Genomic_DNA"/>
</dbReference>
<proteinExistence type="predicted"/>
<sequence>MTNIVKVFHDIPRVKSLYDSLEIKLKRHENNYFVGKSLDSIDQSLCVLVRPIAEVTSSNLSATVSVDIQSKIRKIHWVLNCKENFAENVKRKYSEKQYTSFFDIYNDCKIIYQEHCPNYCEAKATVSSENGRRVHKKKTKENEVGENQIGDANFYMLYMLVIV</sequence>
<accession>A0A813M8R6</accession>
<organism evidence="1 2">
    <name type="scientific">Brachionus calyciflorus</name>
    <dbReference type="NCBI Taxonomy" id="104777"/>
    <lineage>
        <taxon>Eukaryota</taxon>
        <taxon>Metazoa</taxon>
        <taxon>Spiralia</taxon>
        <taxon>Gnathifera</taxon>
        <taxon>Rotifera</taxon>
        <taxon>Eurotatoria</taxon>
        <taxon>Monogononta</taxon>
        <taxon>Pseudotrocha</taxon>
        <taxon>Ploima</taxon>
        <taxon>Brachionidae</taxon>
        <taxon>Brachionus</taxon>
    </lineage>
</organism>
<keyword evidence="2" id="KW-1185">Reference proteome</keyword>